<dbReference type="InterPro" id="IPR025665">
    <property type="entry name" value="Beta-barrel_OMP_2"/>
</dbReference>
<dbReference type="RefSeq" id="WP_114365767.1">
    <property type="nucleotide sequence ID" value="NZ_BHZF01000001.1"/>
</dbReference>
<dbReference type="AlphaFoldDB" id="A0A369AD93"/>
<protein>
    <recommendedName>
        <fullName evidence="2">Outer membrane protein beta-barrel domain-containing protein</fullName>
    </recommendedName>
</protein>
<reference evidence="3 4" key="1">
    <citation type="submission" date="2018-07" db="EMBL/GenBank/DDBJ databases">
        <title>Genomic Encyclopedia of Type Strains, Phase IV (KMG-IV): sequencing the most valuable type-strain genomes for metagenomic binning, comparative biology and taxonomic classification.</title>
        <authorList>
            <person name="Goeker M."/>
        </authorList>
    </citation>
    <scope>NUCLEOTIDE SEQUENCE [LARGE SCALE GENOMIC DNA]</scope>
    <source>
        <strain evidence="3 4">DSM 21410</strain>
    </source>
</reference>
<name>A0A369AD93_9FLAO</name>
<feature type="chain" id="PRO_5017027153" description="Outer membrane protein beta-barrel domain-containing protein" evidence="1">
    <location>
        <begin position="20"/>
        <end position="230"/>
    </location>
</feature>
<keyword evidence="1" id="KW-0732">Signal</keyword>
<evidence type="ECO:0000313" key="3">
    <source>
        <dbReference type="EMBL" id="RCX05394.1"/>
    </source>
</evidence>
<gene>
    <name evidence="3" type="ORF">DES35_101679</name>
</gene>
<feature type="signal peptide" evidence="1">
    <location>
        <begin position="1"/>
        <end position="19"/>
    </location>
</feature>
<keyword evidence="4" id="KW-1185">Reference proteome</keyword>
<feature type="domain" description="Outer membrane protein beta-barrel" evidence="2">
    <location>
        <begin position="31"/>
        <end position="203"/>
    </location>
</feature>
<evidence type="ECO:0000313" key="4">
    <source>
        <dbReference type="Proteomes" id="UP000253517"/>
    </source>
</evidence>
<dbReference type="Proteomes" id="UP000253517">
    <property type="component" value="Unassembled WGS sequence"/>
</dbReference>
<accession>A0A369AD93</accession>
<sequence length="230" mass="26915">MRYTIVFVFFACSHFSSYAQRILNLPTYTSKPYHFGFYIGINWYNFHIQHHPDFNQFPGYYSTLTFVEPGYHVGIISDLKLVNHLNLRFNPAFAATVRRLEIDAFNPNFMRRDIYVKDVESSFVELPFELKFSSKRLGNYLVYVTGGLRYNIDLASQEDVQDDELFKIRRHDLAYEFGAGIDIFFEYFKMSPQIKVGFGVANLLVNDGSVYVSNIDRILTRSVLFCITFE</sequence>
<dbReference type="EMBL" id="QPJS01000001">
    <property type="protein sequence ID" value="RCX05394.1"/>
    <property type="molecule type" value="Genomic_DNA"/>
</dbReference>
<comment type="caution">
    <text evidence="3">The sequence shown here is derived from an EMBL/GenBank/DDBJ whole genome shotgun (WGS) entry which is preliminary data.</text>
</comment>
<evidence type="ECO:0000256" key="1">
    <source>
        <dbReference type="SAM" id="SignalP"/>
    </source>
</evidence>
<evidence type="ECO:0000259" key="2">
    <source>
        <dbReference type="Pfam" id="PF13568"/>
    </source>
</evidence>
<proteinExistence type="predicted"/>
<dbReference type="Pfam" id="PF13568">
    <property type="entry name" value="OMP_b-brl_2"/>
    <property type="match status" value="1"/>
</dbReference>
<organism evidence="3 4">
    <name type="scientific">Schleiferia thermophila</name>
    <dbReference type="NCBI Taxonomy" id="884107"/>
    <lineage>
        <taxon>Bacteria</taxon>
        <taxon>Pseudomonadati</taxon>
        <taxon>Bacteroidota</taxon>
        <taxon>Flavobacteriia</taxon>
        <taxon>Flavobacteriales</taxon>
        <taxon>Schleiferiaceae</taxon>
        <taxon>Schleiferia</taxon>
    </lineage>
</organism>